<feature type="domain" description="Ubiquinol-cytochrome C reductase hinge" evidence="10">
    <location>
        <begin position="52"/>
        <end position="100"/>
    </location>
</feature>
<dbReference type="Gene3D" id="1.10.287.20">
    <property type="entry name" value="Ubiquinol-cytochrome C reductase hinge domain"/>
    <property type="match status" value="1"/>
</dbReference>
<evidence type="ECO:0000259" key="10">
    <source>
        <dbReference type="Pfam" id="PF02320"/>
    </source>
</evidence>
<dbReference type="InterPro" id="IPR023184">
    <property type="entry name" value="Ubol_cytC_Rdtase_hinge_dom"/>
</dbReference>
<comment type="subcellular location">
    <subcellularLocation>
        <location evidence="1">Mitochondrion inner membrane</location>
    </subcellularLocation>
</comment>
<dbReference type="SUPFAM" id="SSF81531">
    <property type="entry name" value="Non-heme 11 kDa protein of cytochrome bc1 complex (Ubiquinol-cytochrome c reductase)"/>
    <property type="match status" value="1"/>
</dbReference>
<keyword evidence="4" id="KW-0679">Respiratory chain</keyword>
<keyword evidence="3" id="KW-0813">Transport</keyword>
<accession>A0ABP1CWP8</accession>
<evidence type="ECO:0000256" key="5">
    <source>
        <dbReference type="ARBA" id="ARBA00022792"/>
    </source>
</evidence>
<reference evidence="12" key="1">
    <citation type="submission" date="2024-04" db="EMBL/GenBank/DDBJ databases">
        <authorList>
            <person name="Shaw F."/>
            <person name="Minotto A."/>
        </authorList>
    </citation>
    <scope>NUCLEOTIDE SEQUENCE [LARGE SCALE GENOMIC DNA]</scope>
</reference>
<dbReference type="EMBL" id="OZ037953">
    <property type="protein sequence ID" value="CAL1698547.1"/>
    <property type="molecule type" value="Genomic_DNA"/>
</dbReference>
<evidence type="ECO:0000256" key="2">
    <source>
        <dbReference type="ARBA" id="ARBA00006498"/>
    </source>
</evidence>
<evidence type="ECO:0000256" key="3">
    <source>
        <dbReference type="ARBA" id="ARBA00022448"/>
    </source>
</evidence>
<dbReference type="Proteomes" id="UP001497453">
    <property type="component" value="Chromosome 10"/>
</dbReference>
<proteinExistence type="inferred from homology"/>
<name>A0ABP1CWP8_9APHY</name>
<evidence type="ECO:0000256" key="8">
    <source>
        <dbReference type="ARBA" id="ARBA00023136"/>
    </source>
</evidence>
<keyword evidence="8" id="KW-0472">Membrane</keyword>
<keyword evidence="5" id="KW-0999">Mitochondrion inner membrane</keyword>
<evidence type="ECO:0000256" key="4">
    <source>
        <dbReference type="ARBA" id="ARBA00022660"/>
    </source>
</evidence>
<sequence>MLSTLFSSFVSTVHCDAPSDESKEGLKALSGEGEGEAKKEPEEEEEEEEPEDIMPVLQEECQETAKCAPLASHFAHCEEKVNEGKGYHGEDCVEEFCTFVPSIYVVSANLVHVSCDDVILRPLDALCERMRRTKTVQQAQVDCSELRTTLTGCNVTRNILINDYCLSSMNVTFPA</sequence>
<evidence type="ECO:0000256" key="7">
    <source>
        <dbReference type="ARBA" id="ARBA00023128"/>
    </source>
</evidence>
<keyword evidence="12" id="KW-1185">Reference proteome</keyword>
<evidence type="ECO:0000313" key="12">
    <source>
        <dbReference type="Proteomes" id="UP001497453"/>
    </source>
</evidence>
<organism evidence="11 12">
    <name type="scientific">Somion occarium</name>
    <dbReference type="NCBI Taxonomy" id="3059160"/>
    <lineage>
        <taxon>Eukaryota</taxon>
        <taxon>Fungi</taxon>
        <taxon>Dikarya</taxon>
        <taxon>Basidiomycota</taxon>
        <taxon>Agaricomycotina</taxon>
        <taxon>Agaricomycetes</taxon>
        <taxon>Polyporales</taxon>
        <taxon>Cerrenaceae</taxon>
        <taxon>Somion</taxon>
    </lineage>
</organism>
<feature type="region of interest" description="Disordered" evidence="9">
    <location>
        <begin position="15"/>
        <end position="52"/>
    </location>
</feature>
<evidence type="ECO:0000256" key="6">
    <source>
        <dbReference type="ARBA" id="ARBA00022982"/>
    </source>
</evidence>
<evidence type="ECO:0000256" key="9">
    <source>
        <dbReference type="SAM" id="MobiDB-lite"/>
    </source>
</evidence>
<dbReference type="InterPro" id="IPR036811">
    <property type="entry name" value="Ubol_cytC_Rdtase_hinge_dom_sf"/>
</dbReference>
<comment type="similarity">
    <text evidence="2">Belongs to the UQCRH/QCR6 family.</text>
</comment>
<evidence type="ECO:0000256" key="1">
    <source>
        <dbReference type="ARBA" id="ARBA00004273"/>
    </source>
</evidence>
<keyword evidence="7" id="KW-0496">Mitochondrion</keyword>
<gene>
    <name evidence="11" type="ORF">GFSPODELE1_LOCUS2201</name>
</gene>
<dbReference type="Pfam" id="PF02320">
    <property type="entry name" value="UCR_hinge"/>
    <property type="match status" value="1"/>
</dbReference>
<feature type="compositionally biased region" description="Acidic residues" evidence="9">
    <location>
        <begin position="42"/>
        <end position="52"/>
    </location>
</feature>
<protein>
    <recommendedName>
        <fullName evidence="10">Ubiquinol-cytochrome C reductase hinge domain-containing protein</fullName>
    </recommendedName>
</protein>
<evidence type="ECO:0000313" key="11">
    <source>
        <dbReference type="EMBL" id="CAL1698547.1"/>
    </source>
</evidence>
<keyword evidence="6" id="KW-0249">Electron transport</keyword>